<dbReference type="GO" id="GO:0005840">
    <property type="term" value="C:ribosome"/>
    <property type="evidence" value="ECO:0007669"/>
    <property type="project" value="UniProtKB-KW"/>
</dbReference>
<dbReference type="Proteomes" id="UP000229794">
    <property type="component" value="Unassembled WGS sequence"/>
</dbReference>
<evidence type="ECO:0000256" key="3">
    <source>
        <dbReference type="ARBA" id="ARBA00023274"/>
    </source>
</evidence>
<dbReference type="AlphaFoldDB" id="A0A2H0BE92"/>
<organism evidence="6 7">
    <name type="scientific">Candidatus Zambryskibacteria bacterium CG22_combo_CG10-13_8_21_14_all_42_17</name>
    <dbReference type="NCBI Taxonomy" id="1975118"/>
    <lineage>
        <taxon>Bacteria</taxon>
        <taxon>Candidatus Zambryskiibacteriota</taxon>
    </lineage>
</organism>
<accession>A0A2H0BE92</accession>
<evidence type="ECO:0000313" key="7">
    <source>
        <dbReference type="Proteomes" id="UP000229794"/>
    </source>
</evidence>
<dbReference type="InterPro" id="IPR000473">
    <property type="entry name" value="Ribosomal_bL36"/>
</dbReference>
<evidence type="ECO:0000256" key="5">
    <source>
        <dbReference type="RuleBase" id="RU000571"/>
    </source>
</evidence>
<comment type="similarity">
    <text evidence="1 4 5">Belongs to the bacterial ribosomal protein bL36 family.</text>
</comment>
<proteinExistence type="inferred from homology"/>
<evidence type="ECO:0000256" key="2">
    <source>
        <dbReference type="ARBA" id="ARBA00022980"/>
    </source>
</evidence>
<keyword evidence="3 4" id="KW-0687">Ribonucleoprotein</keyword>
<dbReference type="GO" id="GO:1990904">
    <property type="term" value="C:ribonucleoprotein complex"/>
    <property type="evidence" value="ECO:0007669"/>
    <property type="project" value="UniProtKB-KW"/>
</dbReference>
<dbReference type="NCBIfam" id="TIGR01022">
    <property type="entry name" value="rpmJ_bact"/>
    <property type="match status" value="1"/>
</dbReference>
<sequence>MKVKAAVRKLCAKCQIVRRKGYVYVTCKTNPRHKQRQG</sequence>
<dbReference type="SUPFAM" id="SSF57840">
    <property type="entry name" value="Ribosomal protein L36"/>
    <property type="match status" value="1"/>
</dbReference>
<dbReference type="InterPro" id="IPR052010">
    <property type="entry name" value="Ribosomal_LSU_bL36"/>
</dbReference>
<dbReference type="PROSITE" id="PS00828">
    <property type="entry name" value="RIBOSOMAL_L36"/>
    <property type="match status" value="1"/>
</dbReference>
<dbReference type="HAMAP" id="MF_00251">
    <property type="entry name" value="Ribosomal_bL36"/>
    <property type="match status" value="1"/>
</dbReference>
<protein>
    <recommendedName>
        <fullName evidence="4">Large ribosomal subunit protein bL36</fullName>
    </recommendedName>
</protein>
<evidence type="ECO:0000313" key="6">
    <source>
        <dbReference type="EMBL" id="PIP55982.1"/>
    </source>
</evidence>
<reference evidence="6 7" key="1">
    <citation type="submission" date="2017-09" db="EMBL/GenBank/DDBJ databases">
        <title>Depth-based differentiation of microbial function through sediment-hosted aquifers and enrichment of novel symbionts in the deep terrestrial subsurface.</title>
        <authorList>
            <person name="Probst A.J."/>
            <person name="Ladd B."/>
            <person name="Jarett J.K."/>
            <person name="Geller-Mcgrath D.E."/>
            <person name="Sieber C.M."/>
            <person name="Emerson J.B."/>
            <person name="Anantharaman K."/>
            <person name="Thomas B.C."/>
            <person name="Malmstrom R."/>
            <person name="Stieglmeier M."/>
            <person name="Klingl A."/>
            <person name="Woyke T."/>
            <person name="Ryan C.M."/>
            <person name="Banfield J.F."/>
        </authorList>
    </citation>
    <scope>NUCLEOTIDE SEQUENCE [LARGE SCALE GENOMIC DNA]</scope>
    <source>
        <strain evidence="6">CG22_combo_CG10-13_8_21_14_all_42_17</strain>
    </source>
</reference>
<keyword evidence="2 4" id="KW-0689">Ribosomal protein</keyword>
<gene>
    <name evidence="4" type="primary">rpmJ</name>
    <name evidence="6" type="ORF">COX06_00160</name>
</gene>
<dbReference type="GO" id="GO:0003735">
    <property type="term" value="F:structural constituent of ribosome"/>
    <property type="evidence" value="ECO:0007669"/>
    <property type="project" value="InterPro"/>
</dbReference>
<dbReference type="GO" id="GO:0006412">
    <property type="term" value="P:translation"/>
    <property type="evidence" value="ECO:0007669"/>
    <property type="project" value="UniProtKB-UniRule"/>
</dbReference>
<dbReference type="InterPro" id="IPR035977">
    <property type="entry name" value="Ribosomal_bL36_sp"/>
</dbReference>
<dbReference type="PANTHER" id="PTHR18804">
    <property type="entry name" value="RIBOSOMAL PROTEIN"/>
    <property type="match status" value="1"/>
</dbReference>
<comment type="caution">
    <text evidence="6">The sequence shown here is derived from an EMBL/GenBank/DDBJ whole genome shotgun (WGS) entry which is preliminary data.</text>
</comment>
<dbReference type="PANTHER" id="PTHR18804:SF16">
    <property type="entry name" value="RIBOSOMAL PROTEIN"/>
    <property type="match status" value="1"/>
</dbReference>
<evidence type="ECO:0000256" key="1">
    <source>
        <dbReference type="ARBA" id="ARBA00007645"/>
    </source>
</evidence>
<dbReference type="Pfam" id="PF00444">
    <property type="entry name" value="Ribosomal_L36"/>
    <property type="match status" value="1"/>
</dbReference>
<name>A0A2H0BE92_9BACT</name>
<evidence type="ECO:0000256" key="4">
    <source>
        <dbReference type="HAMAP-Rule" id="MF_00251"/>
    </source>
</evidence>
<dbReference type="EMBL" id="PCST01000004">
    <property type="protein sequence ID" value="PIP55982.1"/>
    <property type="molecule type" value="Genomic_DNA"/>
</dbReference>